<comment type="caution">
    <text evidence="2">The sequence shown here is derived from an EMBL/GenBank/DDBJ whole genome shotgun (WGS) entry which is preliminary data.</text>
</comment>
<gene>
    <name evidence="2" type="ORF">I4J89_40290</name>
</gene>
<dbReference type="AlphaFoldDB" id="A0A931G1B3"/>
<dbReference type="RefSeq" id="WP_196419476.1">
    <property type="nucleotide sequence ID" value="NZ_JADQTO010000029.1"/>
</dbReference>
<feature type="region of interest" description="Disordered" evidence="1">
    <location>
        <begin position="74"/>
        <end position="94"/>
    </location>
</feature>
<sequence length="94" mass="10423">MSDEILDIARGDASLARVLREFLETLAAHGSDKTREMARDVLDGASLRETATSSVYGDEIGEAFDEFWTKYQKMSPSGRNELDAAARQRLGEPE</sequence>
<organism evidence="2 3">
    <name type="scientific">Actinoplanes aureus</name>
    <dbReference type="NCBI Taxonomy" id="2792083"/>
    <lineage>
        <taxon>Bacteria</taxon>
        <taxon>Bacillati</taxon>
        <taxon>Actinomycetota</taxon>
        <taxon>Actinomycetes</taxon>
        <taxon>Micromonosporales</taxon>
        <taxon>Micromonosporaceae</taxon>
        <taxon>Actinoplanes</taxon>
    </lineage>
</organism>
<dbReference type="EMBL" id="JADQTO010000029">
    <property type="protein sequence ID" value="MBG0567703.1"/>
    <property type="molecule type" value="Genomic_DNA"/>
</dbReference>
<keyword evidence="3" id="KW-1185">Reference proteome</keyword>
<proteinExistence type="predicted"/>
<name>A0A931G1B3_9ACTN</name>
<evidence type="ECO:0000313" key="2">
    <source>
        <dbReference type="EMBL" id="MBG0567703.1"/>
    </source>
</evidence>
<dbReference type="Proteomes" id="UP000598146">
    <property type="component" value="Unassembled WGS sequence"/>
</dbReference>
<reference evidence="2" key="1">
    <citation type="submission" date="2020-11" db="EMBL/GenBank/DDBJ databases">
        <title>Isolation and identification of active actinomycetes.</title>
        <authorList>
            <person name="Sun X."/>
        </authorList>
    </citation>
    <scope>NUCLEOTIDE SEQUENCE</scope>
    <source>
        <strain evidence="2">NEAU-A11</strain>
    </source>
</reference>
<feature type="compositionally biased region" description="Basic and acidic residues" evidence="1">
    <location>
        <begin position="80"/>
        <end position="94"/>
    </location>
</feature>
<evidence type="ECO:0000313" key="3">
    <source>
        <dbReference type="Proteomes" id="UP000598146"/>
    </source>
</evidence>
<evidence type="ECO:0000256" key="1">
    <source>
        <dbReference type="SAM" id="MobiDB-lite"/>
    </source>
</evidence>
<accession>A0A931G1B3</accession>
<protein>
    <submittedName>
        <fullName evidence="2">Uncharacterized protein</fullName>
    </submittedName>
</protein>